<evidence type="ECO:0000313" key="3">
    <source>
        <dbReference type="Proteomes" id="UP000789396"/>
    </source>
</evidence>
<dbReference type="AlphaFoldDB" id="A0A9N9A3E5"/>
<evidence type="ECO:0000313" key="2">
    <source>
        <dbReference type="EMBL" id="CAG8516274.1"/>
    </source>
</evidence>
<accession>A0A9N9A3E5</accession>
<dbReference type="OrthoDB" id="2442002at2759"/>
<feature type="region of interest" description="Disordered" evidence="1">
    <location>
        <begin position="1"/>
        <end position="35"/>
    </location>
</feature>
<reference evidence="2" key="1">
    <citation type="submission" date="2021-06" db="EMBL/GenBank/DDBJ databases">
        <authorList>
            <person name="Kallberg Y."/>
            <person name="Tangrot J."/>
            <person name="Rosling A."/>
        </authorList>
    </citation>
    <scope>NUCLEOTIDE SEQUENCE</scope>
    <source>
        <strain evidence="2">IN212</strain>
    </source>
</reference>
<keyword evidence="3" id="KW-1185">Reference proteome</keyword>
<gene>
    <name evidence="2" type="ORF">RFULGI_LOCUS3135</name>
</gene>
<proteinExistence type="predicted"/>
<comment type="caution">
    <text evidence="2">The sequence shown here is derived from an EMBL/GenBank/DDBJ whole genome shotgun (WGS) entry which is preliminary data.</text>
</comment>
<name>A0A9N9A3E5_9GLOM</name>
<evidence type="ECO:0000256" key="1">
    <source>
        <dbReference type="SAM" id="MobiDB-lite"/>
    </source>
</evidence>
<feature type="compositionally biased region" description="Polar residues" evidence="1">
    <location>
        <begin position="1"/>
        <end position="11"/>
    </location>
</feature>
<protein>
    <submittedName>
        <fullName evidence="2">16752_t:CDS:1</fullName>
    </submittedName>
</protein>
<sequence length="349" mass="41082">MSNEGESSQTSKFEDEEEKIQIDPKPTKPHNGKKIDQFLLSPNSKYAVTLSNDDRSMCGWQLDKDQPVEQIEDELIDLKEMYPESKYLTLHAVSDNKSVVIEASWKITVFNLTAKKKVDLELSREVFDKILDCKFYDSEDFILNRYIKREDSNLILKFSFKNSHKQSWIINNSIFCGKRKDVIDEIFCELEFISSDEAERLLLFYNDKFDARDPYNVQHDFNDKPTSNLYTELLSKKALTKLDISNAQIKELINEKIYCLSDKCLWIQEVSKERWIKYLQENLQDTDKIRILPSKSQIKEILQRLKNKNEDNESISMMEETKLYEGSTVKWEVNGKEKIIRAQKFSLNT</sequence>
<organism evidence="2 3">
    <name type="scientific">Racocetra fulgida</name>
    <dbReference type="NCBI Taxonomy" id="60492"/>
    <lineage>
        <taxon>Eukaryota</taxon>
        <taxon>Fungi</taxon>
        <taxon>Fungi incertae sedis</taxon>
        <taxon>Mucoromycota</taxon>
        <taxon>Glomeromycotina</taxon>
        <taxon>Glomeromycetes</taxon>
        <taxon>Diversisporales</taxon>
        <taxon>Gigasporaceae</taxon>
        <taxon>Racocetra</taxon>
    </lineage>
</organism>
<dbReference type="EMBL" id="CAJVPZ010002607">
    <property type="protein sequence ID" value="CAG8516274.1"/>
    <property type="molecule type" value="Genomic_DNA"/>
</dbReference>
<dbReference type="Proteomes" id="UP000789396">
    <property type="component" value="Unassembled WGS sequence"/>
</dbReference>